<sequence length="334" mass="35518">MNAHGTSANPRAAIIAASVSLAVGALLLGIKFYAFHLTGSSAILSDAMESIVNVVAALFALVSVIYAANPPDSEHPYGHGKIEFFAAGFEGSLIIVAGCAIIWESWDKLFAPVPLSNLDAGLGLLIGAGLVNLLLGLGLVRSGKRLGSITLVADGMHVLTDVYTSAGVLIGLFLVRLTDVAWLDPAVACLMAANILATGYKLVRRAFAGLMQEADPRLLDEICVVLSARRKPAWIGIHRLRAWRSGSRVHIDFHLILPRELTLEAAHAEVNAVEDILRAKYGNQADLLIHADPCHDQECPECSQEPCGTRAGAARAGCLWFGDTASREREAPDS</sequence>
<feature type="transmembrane region" description="Helical" evidence="6">
    <location>
        <begin position="82"/>
        <end position="103"/>
    </location>
</feature>
<dbReference type="PANTHER" id="PTHR43840:SF15">
    <property type="entry name" value="MITOCHONDRIAL METAL TRANSPORTER 1-RELATED"/>
    <property type="match status" value="1"/>
</dbReference>
<dbReference type="InterPro" id="IPR058533">
    <property type="entry name" value="Cation_efflux_TM"/>
</dbReference>
<organism evidence="9">
    <name type="scientific">hydrocarbon metagenome</name>
    <dbReference type="NCBI Taxonomy" id="938273"/>
    <lineage>
        <taxon>unclassified sequences</taxon>
        <taxon>metagenomes</taxon>
        <taxon>ecological metagenomes</taxon>
    </lineage>
</organism>
<dbReference type="SUPFAM" id="SSF160240">
    <property type="entry name" value="Cation efflux protein cytoplasmic domain-like"/>
    <property type="match status" value="1"/>
</dbReference>
<reference evidence="9" key="1">
    <citation type="journal article" date="2015" name="Proc. Natl. Acad. Sci. U.S.A.">
        <title>Networks of energetic and metabolic interactions define dynamics in microbial communities.</title>
        <authorList>
            <person name="Embree M."/>
            <person name="Liu J.K."/>
            <person name="Al-Bassam M.M."/>
            <person name="Zengler K."/>
        </authorList>
    </citation>
    <scope>NUCLEOTIDE SEQUENCE</scope>
</reference>
<evidence type="ECO:0000256" key="5">
    <source>
        <dbReference type="ARBA" id="ARBA00023136"/>
    </source>
</evidence>
<dbReference type="GO" id="GO:0005886">
    <property type="term" value="C:plasma membrane"/>
    <property type="evidence" value="ECO:0007669"/>
    <property type="project" value="TreeGrafter"/>
</dbReference>
<feature type="domain" description="Cation efflux protein transmembrane" evidence="7">
    <location>
        <begin position="19"/>
        <end position="211"/>
    </location>
</feature>
<dbReference type="Gene3D" id="1.20.1510.10">
    <property type="entry name" value="Cation efflux protein transmembrane domain"/>
    <property type="match status" value="1"/>
</dbReference>
<accession>A0A0W8G5G4</accession>
<comment type="subcellular location">
    <subcellularLocation>
        <location evidence="1">Membrane</location>
        <topology evidence="1">Multi-pass membrane protein</topology>
    </subcellularLocation>
</comment>
<feature type="transmembrane region" description="Helical" evidence="6">
    <location>
        <begin position="123"/>
        <end position="140"/>
    </location>
</feature>
<keyword evidence="5 6" id="KW-0472">Membrane</keyword>
<feature type="transmembrane region" description="Helical" evidence="6">
    <location>
        <begin position="181"/>
        <end position="203"/>
    </location>
</feature>
<evidence type="ECO:0000256" key="4">
    <source>
        <dbReference type="ARBA" id="ARBA00022989"/>
    </source>
</evidence>
<comment type="caution">
    <text evidence="9">The sequence shown here is derived from an EMBL/GenBank/DDBJ whole genome shotgun (WGS) entry which is preliminary data.</text>
</comment>
<protein>
    <submittedName>
        <fullName evidence="9">Cobalt-zinc-cadmium resistance protein</fullName>
    </submittedName>
</protein>
<evidence type="ECO:0000256" key="2">
    <source>
        <dbReference type="ARBA" id="ARBA00022448"/>
    </source>
</evidence>
<feature type="domain" description="Cation efflux protein cytoplasmic" evidence="8">
    <location>
        <begin position="228"/>
        <end position="294"/>
    </location>
</feature>
<dbReference type="InterPro" id="IPR050291">
    <property type="entry name" value="CDF_Transporter"/>
</dbReference>
<dbReference type="SUPFAM" id="SSF161111">
    <property type="entry name" value="Cation efflux protein transmembrane domain-like"/>
    <property type="match status" value="1"/>
</dbReference>
<dbReference type="InterPro" id="IPR027469">
    <property type="entry name" value="Cation_efflux_TMD_sf"/>
</dbReference>
<dbReference type="GO" id="GO:0015341">
    <property type="term" value="F:zinc efflux antiporter activity"/>
    <property type="evidence" value="ECO:0007669"/>
    <property type="project" value="TreeGrafter"/>
</dbReference>
<dbReference type="InterPro" id="IPR027470">
    <property type="entry name" value="Cation_efflux_CTD"/>
</dbReference>
<dbReference type="NCBIfam" id="TIGR01297">
    <property type="entry name" value="CDF"/>
    <property type="match status" value="1"/>
</dbReference>
<dbReference type="AlphaFoldDB" id="A0A0W8G5G4"/>
<evidence type="ECO:0000259" key="8">
    <source>
        <dbReference type="Pfam" id="PF16916"/>
    </source>
</evidence>
<evidence type="ECO:0000259" key="7">
    <source>
        <dbReference type="Pfam" id="PF01545"/>
    </source>
</evidence>
<feature type="transmembrane region" description="Helical" evidence="6">
    <location>
        <begin position="12"/>
        <end position="30"/>
    </location>
</feature>
<dbReference type="EMBL" id="LNQE01000224">
    <property type="protein sequence ID" value="KUG28378.1"/>
    <property type="molecule type" value="Genomic_DNA"/>
</dbReference>
<dbReference type="Pfam" id="PF16916">
    <property type="entry name" value="ZT_dimer"/>
    <property type="match status" value="1"/>
</dbReference>
<dbReference type="Pfam" id="PF01545">
    <property type="entry name" value="Cation_efflux"/>
    <property type="match status" value="1"/>
</dbReference>
<keyword evidence="4 6" id="KW-1133">Transmembrane helix</keyword>
<feature type="transmembrane region" description="Helical" evidence="6">
    <location>
        <begin position="152"/>
        <end position="175"/>
    </location>
</feature>
<keyword evidence="2" id="KW-0813">Transport</keyword>
<dbReference type="Gene3D" id="3.30.70.1350">
    <property type="entry name" value="Cation efflux protein, cytoplasmic domain"/>
    <property type="match status" value="1"/>
</dbReference>
<gene>
    <name evidence="9" type="ORF">ASZ90_001748</name>
</gene>
<name>A0A0W8G5G4_9ZZZZ</name>
<dbReference type="InterPro" id="IPR002524">
    <property type="entry name" value="Cation_efflux"/>
</dbReference>
<dbReference type="GO" id="GO:0015086">
    <property type="term" value="F:cadmium ion transmembrane transporter activity"/>
    <property type="evidence" value="ECO:0007669"/>
    <property type="project" value="TreeGrafter"/>
</dbReference>
<evidence type="ECO:0000256" key="3">
    <source>
        <dbReference type="ARBA" id="ARBA00022692"/>
    </source>
</evidence>
<dbReference type="InterPro" id="IPR036837">
    <property type="entry name" value="Cation_efflux_CTD_sf"/>
</dbReference>
<evidence type="ECO:0000256" key="6">
    <source>
        <dbReference type="SAM" id="Phobius"/>
    </source>
</evidence>
<dbReference type="GO" id="GO:0015093">
    <property type="term" value="F:ferrous iron transmembrane transporter activity"/>
    <property type="evidence" value="ECO:0007669"/>
    <property type="project" value="TreeGrafter"/>
</dbReference>
<dbReference type="GO" id="GO:0006882">
    <property type="term" value="P:intracellular zinc ion homeostasis"/>
    <property type="evidence" value="ECO:0007669"/>
    <property type="project" value="TreeGrafter"/>
</dbReference>
<evidence type="ECO:0000256" key="1">
    <source>
        <dbReference type="ARBA" id="ARBA00004141"/>
    </source>
</evidence>
<keyword evidence="3 6" id="KW-0812">Transmembrane</keyword>
<evidence type="ECO:0000313" key="9">
    <source>
        <dbReference type="EMBL" id="KUG28378.1"/>
    </source>
</evidence>
<feature type="transmembrane region" description="Helical" evidence="6">
    <location>
        <begin position="50"/>
        <end position="70"/>
    </location>
</feature>
<dbReference type="PANTHER" id="PTHR43840">
    <property type="entry name" value="MITOCHONDRIAL METAL TRANSPORTER 1-RELATED"/>
    <property type="match status" value="1"/>
</dbReference>
<proteinExistence type="predicted"/>